<reference evidence="1 2" key="1">
    <citation type="journal article" date="2016" name="Nat. Commun.">
        <title>Thousands of microbial genomes shed light on interconnected biogeochemical processes in an aquifer system.</title>
        <authorList>
            <person name="Anantharaman K."/>
            <person name="Brown C.T."/>
            <person name="Hug L.A."/>
            <person name="Sharon I."/>
            <person name="Castelle C.J."/>
            <person name="Probst A.J."/>
            <person name="Thomas B.C."/>
            <person name="Singh A."/>
            <person name="Wilkins M.J."/>
            <person name="Karaoz U."/>
            <person name="Brodie E.L."/>
            <person name="Williams K.H."/>
            <person name="Hubbard S.S."/>
            <person name="Banfield J.F."/>
        </authorList>
    </citation>
    <scope>NUCLEOTIDE SEQUENCE [LARGE SCALE GENOMIC DNA]</scope>
</reference>
<name>A0A1F5VXK2_9BACT</name>
<organism evidence="1 2">
    <name type="scientific">Candidatus Fischerbacteria bacterium RBG_13_37_8</name>
    <dbReference type="NCBI Taxonomy" id="1817863"/>
    <lineage>
        <taxon>Bacteria</taxon>
        <taxon>Candidatus Fischeribacteriota</taxon>
    </lineage>
</organism>
<gene>
    <name evidence="1" type="ORF">A2Y62_01280</name>
</gene>
<proteinExistence type="predicted"/>
<evidence type="ECO:0000313" key="2">
    <source>
        <dbReference type="Proteomes" id="UP000178943"/>
    </source>
</evidence>
<evidence type="ECO:0000313" key="1">
    <source>
        <dbReference type="EMBL" id="OGF68172.1"/>
    </source>
</evidence>
<dbReference type="Proteomes" id="UP000178943">
    <property type="component" value="Unassembled WGS sequence"/>
</dbReference>
<accession>A0A1F5VXK2</accession>
<protein>
    <recommendedName>
        <fullName evidence="3">SLH domain-containing protein</fullName>
    </recommendedName>
</protein>
<dbReference type="AlphaFoldDB" id="A0A1F5VXK2"/>
<sequence>MMPSMVSFANSLFYSFIETLLHSGVTSGCTTVNYCPEMNASRQQMAKFVCAAMEKKMPGSCTTASCTNIFTDVPSTNIFCSYIEGVYNAGVVSGCQATPLMYCPSVNVTRAQIGFAECCWHFLMKFRYGALKRPQELCCSIG</sequence>
<comment type="caution">
    <text evidence="1">The sequence shown here is derived from an EMBL/GenBank/DDBJ whole genome shotgun (WGS) entry which is preliminary data.</text>
</comment>
<dbReference type="EMBL" id="MFGW01000011">
    <property type="protein sequence ID" value="OGF68172.1"/>
    <property type="molecule type" value="Genomic_DNA"/>
</dbReference>
<evidence type="ECO:0008006" key="3">
    <source>
        <dbReference type="Google" id="ProtNLM"/>
    </source>
</evidence>